<reference evidence="1 2" key="1">
    <citation type="submission" date="2019-01" db="EMBL/GenBank/DDBJ databases">
        <title>Pseudolysobacter antarctica gen. nov., sp. nov., isolated from Fildes Peninsula, Antarctica.</title>
        <authorList>
            <person name="Wei Z."/>
            <person name="Peng F."/>
        </authorList>
    </citation>
    <scope>NUCLEOTIDE SEQUENCE [LARGE SCALE GENOMIC DNA]</scope>
    <source>
        <strain evidence="1 2">AQ6-296</strain>
    </source>
</reference>
<gene>
    <name evidence="1" type="ORF">ELE36_06870</name>
</gene>
<evidence type="ECO:0000313" key="1">
    <source>
        <dbReference type="EMBL" id="QBB70110.1"/>
    </source>
</evidence>
<dbReference type="KEGG" id="xbc:ELE36_06870"/>
<dbReference type="Proteomes" id="UP000291562">
    <property type="component" value="Chromosome"/>
</dbReference>
<organism evidence="1 2">
    <name type="scientific">Pseudolysobacter antarcticus</name>
    <dbReference type="NCBI Taxonomy" id="2511995"/>
    <lineage>
        <taxon>Bacteria</taxon>
        <taxon>Pseudomonadati</taxon>
        <taxon>Pseudomonadota</taxon>
        <taxon>Gammaproteobacteria</taxon>
        <taxon>Lysobacterales</taxon>
        <taxon>Rhodanobacteraceae</taxon>
        <taxon>Pseudolysobacter</taxon>
    </lineage>
</organism>
<sequence length="194" mass="21900">MTVSDESNSRFRVVNDWQNLSPENGDLILAFWRREGAIKDAEKASARLQEVVAHACDESGQIVAVCTAYASTLPRFGQPMYHYRCFVGEAWRTTRLVSIMLRAAQRGLGSYARSNDFPCIGILIELENPRFLDVHDAKVSKFRTPIWQRSGFIYVGKSARGLDLRVYYFTGAQLKQDLRKTPTKLEASTTAVNS</sequence>
<dbReference type="AlphaFoldDB" id="A0A411HI89"/>
<name>A0A411HI89_9GAMM</name>
<proteinExistence type="predicted"/>
<dbReference type="EMBL" id="CP035704">
    <property type="protein sequence ID" value="QBB70110.1"/>
    <property type="molecule type" value="Genomic_DNA"/>
</dbReference>
<dbReference type="OrthoDB" id="5733524at2"/>
<keyword evidence="2" id="KW-1185">Reference proteome</keyword>
<evidence type="ECO:0008006" key="3">
    <source>
        <dbReference type="Google" id="ProtNLM"/>
    </source>
</evidence>
<dbReference type="RefSeq" id="WP_129832369.1">
    <property type="nucleotide sequence ID" value="NZ_CP035704.1"/>
</dbReference>
<evidence type="ECO:0000313" key="2">
    <source>
        <dbReference type="Proteomes" id="UP000291562"/>
    </source>
</evidence>
<accession>A0A411HI89</accession>
<protein>
    <recommendedName>
        <fullName evidence="3">N-acetyltransferase</fullName>
    </recommendedName>
</protein>